<dbReference type="Gene3D" id="3.90.550.10">
    <property type="entry name" value="Spore Coat Polysaccharide Biosynthesis Protein SpsA, Chain A"/>
    <property type="match status" value="1"/>
</dbReference>
<evidence type="ECO:0000259" key="1">
    <source>
        <dbReference type="Pfam" id="PF00483"/>
    </source>
</evidence>
<keyword evidence="2" id="KW-0548">Nucleotidyltransferase</keyword>
<evidence type="ECO:0000313" key="2">
    <source>
        <dbReference type="EMBL" id="SBW08544.1"/>
    </source>
</evidence>
<protein>
    <submittedName>
        <fullName evidence="2">D-glycero-alpha-D-manno-heptose 1-phosphate guanylyltransferase</fullName>
        <ecNumber evidence="2">2.7.7.71</ecNumber>
    </submittedName>
</protein>
<dbReference type="InterPro" id="IPR050486">
    <property type="entry name" value="Mannose-1P_guanyltransferase"/>
</dbReference>
<gene>
    <name evidence="2" type="primary">hddC</name>
    <name evidence="2" type="ORF">KL86DYS2_13399</name>
</gene>
<dbReference type="RefSeq" id="WP_296952164.1">
    <property type="nucleotide sequence ID" value="NZ_LT599021.1"/>
</dbReference>
<dbReference type="EC" id="2.7.7.71" evidence="2"/>
<dbReference type="Pfam" id="PF00483">
    <property type="entry name" value="NTP_transferase"/>
    <property type="match status" value="1"/>
</dbReference>
<accession>A0A212K9Y5</accession>
<dbReference type="GO" id="GO:0016779">
    <property type="term" value="F:nucleotidyltransferase activity"/>
    <property type="evidence" value="ECO:0007669"/>
    <property type="project" value="UniProtKB-KW"/>
</dbReference>
<dbReference type="PANTHER" id="PTHR22572">
    <property type="entry name" value="SUGAR-1-PHOSPHATE GUANYL TRANSFERASE"/>
    <property type="match status" value="1"/>
</dbReference>
<feature type="domain" description="Nucleotidyl transferase" evidence="1">
    <location>
        <begin position="5"/>
        <end position="228"/>
    </location>
</feature>
<dbReference type="CDD" id="cd06915">
    <property type="entry name" value="NTP_transferase_WcbM_like"/>
    <property type="match status" value="1"/>
</dbReference>
<dbReference type="EMBL" id="FLUL01000001">
    <property type="protein sequence ID" value="SBW08544.1"/>
    <property type="molecule type" value="Genomic_DNA"/>
</dbReference>
<dbReference type="InterPro" id="IPR005835">
    <property type="entry name" value="NTP_transferase_dom"/>
</dbReference>
<reference evidence="2" key="1">
    <citation type="submission" date="2016-04" db="EMBL/GenBank/DDBJ databases">
        <authorList>
            <person name="Evans L.H."/>
            <person name="Alamgir A."/>
            <person name="Owens N."/>
            <person name="Weber N.D."/>
            <person name="Virtaneva K."/>
            <person name="Barbian K."/>
            <person name="Babar A."/>
            <person name="Rosenke K."/>
        </authorList>
    </citation>
    <scope>NUCLEOTIDE SEQUENCE</scope>
    <source>
        <strain evidence="2">86-2</strain>
    </source>
</reference>
<name>A0A212K9Y5_9BACT</name>
<keyword evidence="2" id="KW-0808">Transferase</keyword>
<dbReference type="SUPFAM" id="SSF53448">
    <property type="entry name" value="Nucleotide-diphospho-sugar transferases"/>
    <property type="match status" value="1"/>
</dbReference>
<proteinExistence type="predicted"/>
<dbReference type="AlphaFoldDB" id="A0A212K9Y5"/>
<organism evidence="2">
    <name type="scientific">uncultured Dysgonomonas sp</name>
    <dbReference type="NCBI Taxonomy" id="206096"/>
    <lineage>
        <taxon>Bacteria</taxon>
        <taxon>Pseudomonadati</taxon>
        <taxon>Bacteroidota</taxon>
        <taxon>Bacteroidia</taxon>
        <taxon>Bacteroidales</taxon>
        <taxon>Dysgonomonadaceae</taxon>
        <taxon>Dysgonomonas</taxon>
        <taxon>environmental samples</taxon>
    </lineage>
</organism>
<sequence>MKECIILAGGLGTRLQSVVSDVPKCMAEVAGKPFLSYLFDYAKNQQFDHLILSLGYKSEVVLQWLDGKSYPFKISYVVEDSPLGTGGAIKLAFNKVETDKAFIFNGDTFFNVDTTLLAEFHKEKNAMISLALKPMTDFDRYGSVDLNEEGRIIRFNEKQHCAKGLINGGVYVINKNLFSTLSLPEKFSFEKDVMEKHINDISFYGCVQDGYFIDIGIPSDFAKANQDFKNL</sequence>
<dbReference type="InterPro" id="IPR029044">
    <property type="entry name" value="Nucleotide-diphossugar_trans"/>
</dbReference>